<keyword evidence="2 7" id="KW-0808">Transferase</keyword>
<reference evidence="8" key="1">
    <citation type="submission" date="2016-10" db="EMBL/GenBank/DDBJ databases">
        <authorList>
            <person name="Varghese N."/>
            <person name="Submissions S."/>
        </authorList>
    </citation>
    <scope>NUCLEOTIDE SEQUENCE [LARGE SCALE GENOMIC DNA]</scope>
    <source>
        <strain evidence="8">LMG 26383,CCUG 61248,R- 45681</strain>
    </source>
</reference>
<comment type="similarity">
    <text evidence="1">Belongs to the polyphosphate kinase 2 (PPK2) family. Class I subfamily.</text>
</comment>
<evidence type="ECO:0000256" key="3">
    <source>
        <dbReference type="ARBA" id="ARBA00022777"/>
    </source>
</evidence>
<evidence type="ECO:0000259" key="6">
    <source>
        <dbReference type="Pfam" id="PF03976"/>
    </source>
</evidence>
<proteinExistence type="inferred from homology"/>
<dbReference type="PANTHER" id="PTHR34383">
    <property type="entry name" value="POLYPHOSPHATE:AMP PHOSPHOTRANSFERASE-RELATED"/>
    <property type="match status" value="1"/>
</dbReference>
<comment type="catalytic activity">
    <reaction evidence="5">
        <text>[phosphate](n) + ATP = [phosphate](n+1) + ADP</text>
        <dbReference type="Rhea" id="RHEA:19573"/>
        <dbReference type="Rhea" id="RHEA-COMP:9859"/>
        <dbReference type="Rhea" id="RHEA-COMP:14280"/>
        <dbReference type="ChEBI" id="CHEBI:16838"/>
        <dbReference type="ChEBI" id="CHEBI:30616"/>
        <dbReference type="ChEBI" id="CHEBI:456216"/>
    </reaction>
    <physiologicalReaction direction="right-to-left" evidence="5">
        <dbReference type="Rhea" id="RHEA:19575"/>
    </physiologicalReaction>
</comment>
<dbReference type="GO" id="GO:0006754">
    <property type="term" value="P:ATP biosynthetic process"/>
    <property type="evidence" value="ECO:0007669"/>
    <property type="project" value="UniProtKB-KW"/>
</dbReference>
<dbReference type="STRING" id="1036779.SAMN04515666_10669"/>
<dbReference type="InterPro" id="IPR022488">
    <property type="entry name" value="PPK2-related"/>
</dbReference>
<dbReference type="NCBIfam" id="TIGR03709">
    <property type="entry name" value="PPK2_rel_1"/>
    <property type="match status" value="1"/>
</dbReference>
<dbReference type="PANTHER" id="PTHR34383:SF3">
    <property type="entry name" value="POLYPHOSPHATE:AMP PHOSPHOTRANSFERASE"/>
    <property type="match status" value="1"/>
</dbReference>
<organism evidence="7 8">
    <name type="scientific">Bosea lupini</name>
    <dbReference type="NCBI Taxonomy" id="1036779"/>
    <lineage>
        <taxon>Bacteria</taxon>
        <taxon>Pseudomonadati</taxon>
        <taxon>Pseudomonadota</taxon>
        <taxon>Alphaproteobacteria</taxon>
        <taxon>Hyphomicrobiales</taxon>
        <taxon>Boseaceae</taxon>
        <taxon>Bosea</taxon>
    </lineage>
</organism>
<dbReference type="InterPro" id="IPR022300">
    <property type="entry name" value="PPK2-rel_1"/>
</dbReference>
<evidence type="ECO:0000313" key="7">
    <source>
        <dbReference type="EMBL" id="SEL90487.1"/>
    </source>
</evidence>
<dbReference type="PIRSF" id="PIRSF028756">
    <property type="entry name" value="PPK2_prd"/>
    <property type="match status" value="1"/>
</dbReference>
<protein>
    <submittedName>
        <fullName evidence="7">Polyphosphate:nucleotide phosphotransferase, PPK2 family</fullName>
    </submittedName>
</protein>
<dbReference type="Proteomes" id="UP000199664">
    <property type="component" value="Unassembled WGS sequence"/>
</dbReference>
<name>A0A1H7U2K6_9HYPH</name>
<dbReference type="GO" id="GO:0006797">
    <property type="term" value="P:polyphosphate metabolic process"/>
    <property type="evidence" value="ECO:0007669"/>
    <property type="project" value="InterPro"/>
</dbReference>
<evidence type="ECO:0000256" key="2">
    <source>
        <dbReference type="ARBA" id="ARBA00022679"/>
    </source>
</evidence>
<sequence>MLPDEMVKRFRVTDGDDFKLKHFDPGETCGLAIDKDEARELLQTGVKRLRELQERLFAEKRWSILIVLQAIDTAGKDGTIEHVMSGVNPQGCEVTSFKAPSSLELRHDFLWRTACALPERGEIGIFNRSYYEEVLVVRVHEELLRKQGLPPKLIGKHVWRDRFESIRDFEKHLARNGTVVLKFFLNLSKDEQRRRLLARIDEPDKHWKFDAGDLAERKHWDDYQGAYQDAIAETASKHAPWHVVPADNKWFTRLIVAATIVNRLEKLDPQFPVVDDEARKVMARARKELLAEDGKRKR</sequence>
<evidence type="ECO:0000256" key="4">
    <source>
        <dbReference type="ARBA" id="ARBA00023310"/>
    </source>
</evidence>
<evidence type="ECO:0000256" key="1">
    <source>
        <dbReference type="ARBA" id="ARBA00009924"/>
    </source>
</evidence>
<gene>
    <name evidence="7" type="ORF">SAMN04515666_10669</name>
</gene>
<dbReference type="EMBL" id="FOAN01000006">
    <property type="protein sequence ID" value="SEL90487.1"/>
    <property type="molecule type" value="Genomic_DNA"/>
</dbReference>
<dbReference type="SUPFAM" id="SSF52540">
    <property type="entry name" value="P-loop containing nucleoside triphosphate hydrolases"/>
    <property type="match status" value="1"/>
</dbReference>
<dbReference type="Pfam" id="PF03976">
    <property type="entry name" value="PPK2"/>
    <property type="match status" value="1"/>
</dbReference>
<feature type="domain" description="Polyphosphate kinase-2-related" evidence="6">
    <location>
        <begin position="33"/>
        <end position="270"/>
    </location>
</feature>
<dbReference type="InterPro" id="IPR027417">
    <property type="entry name" value="P-loop_NTPase"/>
</dbReference>
<dbReference type="RefSeq" id="WP_342029037.1">
    <property type="nucleotide sequence ID" value="NZ_FOAN01000006.1"/>
</dbReference>
<dbReference type="AlphaFoldDB" id="A0A1H7U2K6"/>
<dbReference type="GO" id="GO:0008976">
    <property type="term" value="F:polyphosphate kinase activity"/>
    <property type="evidence" value="ECO:0007669"/>
    <property type="project" value="InterPro"/>
</dbReference>
<dbReference type="InterPro" id="IPR016898">
    <property type="entry name" value="Polyphosphate_phosphotransfera"/>
</dbReference>
<keyword evidence="4" id="KW-0066">ATP synthesis</keyword>
<keyword evidence="8" id="KW-1185">Reference proteome</keyword>
<accession>A0A1H7U2K6</accession>
<evidence type="ECO:0000256" key="5">
    <source>
        <dbReference type="ARBA" id="ARBA00024500"/>
    </source>
</evidence>
<evidence type="ECO:0000313" key="8">
    <source>
        <dbReference type="Proteomes" id="UP000199664"/>
    </source>
</evidence>
<keyword evidence="3" id="KW-0418">Kinase</keyword>
<dbReference type="Gene3D" id="3.40.50.300">
    <property type="entry name" value="P-loop containing nucleotide triphosphate hydrolases"/>
    <property type="match status" value="1"/>
</dbReference>